<reference evidence="22" key="1">
    <citation type="journal article" date="2012" name="MBio">
        <title>Comparative genome analysis of Trichophyton rubrum and related dermatophytes reveals candidate genes involved in infection.</title>
        <authorList>
            <person name="Martinez D.A."/>
            <person name="Oliver B.G."/>
            <person name="Graeser Y."/>
            <person name="Goldberg J.M."/>
            <person name="Li W."/>
            <person name="Martinez-Rossi N.M."/>
            <person name="Monod M."/>
            <person name="Shelest E."/>
            <person name="Barton R.C."/>
            <person name="Birch E."/>
            <person name="Brakhage A.A."/>
            <person name="Chen Z."/>
            <person name="Gurr S.J."/>
            <person name="Heiman D."/>
            <person name="Heitman J."/>
            <person name="Kosti I."/>
            <person name="Rossi A."/>
            <person name="Saif S."/>
            <person name="Samalova M."/>
            <person name="Saunders C.W."/>
            <person name="Shea T."/>
            <person name="Summerbell R.C."/>
            <person name="Xu J."/>
            <person name="Young S."/>
            <person name="Zeng Q."/>
            <person name="Birren B.W."/>
            <person name="Cuomo C.A."/>
            <person name="White T.C."/>
        </authorList>
    </citation>
    <scope>NUCLEOTIDE SEQUENCE [LARGE SCALE GENOMIC DNA]</scope>
    <source>
        <strain evidence="22">ATCC MYA-4604 / CBS 118893</strain>
    </source>
</reference>
<dbReference type="GO" id="GO:0032259">
    <property type="term" value="P:methylation"/>
    <property type="evidence" value="ECO:0007669"/>
    <property type="project" value="UniProtKB-KW"/>
</dbReference>
<dbReference type="SUPFAM" id="SSF54928">
    <property type="entry name" value="RNA-binding domain, RBD"/>
    <property type="match status" value="1"/>
</dbReference>
<evidence type="ECO:0000256" key="2">
    <source>
        <dbReference type="ARBA" id="ARBA00004286"/>
    </source>
</evidence>
<feature type="compositionally biased region" description="Basic and acidic residues" evidence="18">
    <location>
        <begin position="52"/>
        <end position="61"/>
    </location>
</feature>
<dbReference type="HOGENOM" id="CLU_004391_1_0_1"/>
<dbReference type="Pfam" id="PF00856">
    <property type="entry name" value="SET"/>
    <property type="match status" value="1"/>
</dbReference>
<feature type="compositionally biased region" description="Basic and acidic residues" evidence="18">
    <location>
        <begin position="797"/>
        <end position="806"/>
    </location>
</feature>
<evidence type="ECO:0000259" key="19">
    <source>
        <dbReference type="PROSITE" id="PS50280"/>
    </source>
</evidence>
<evidence type="ECO:0000313" key="22">
    <source>
        <dbReference type="Proteomes" id="UP000002669"/>
    </source>
</evidence>
<dbReference type="SMART" id="SM00317">
    <property type="entry name" value="SET"/>
    <property type="match status" value="1"/>
</dbReference>
<dbReference type="PANTHER" id="PTHR45814:SF2">
    <property type="entry name" value="HISTONE-LYSINE N-METHYLTRANSFERASE SETD1"/>
    <property type="match status" value="1"/>
</dbReference>
<evidence type="ECO:0000256" key="18">
    <source>
        <dbReference type="SAM" id="MobiDB-lite"/>
    </source>
</evidence>
<evidence type="ECO:0000256" key="12">
    <source>
        <dbReference type="ARBA" id="ARBA00044492"/>
    </source>
</evidence>
<protein>
    <recommendedName>
        <fullName evidence="4">Histone-lysine N-methyltransferase, H3 lysine-4 specific</fullName>
        <ecNumber evidence="3">2.1.1.354</ecNumber>
    </recommendedName>
    <alternativeName>
        <fullName evidence="11">SET domain-containing protein 1</fullName>
    </alternativeName>
</protein>
<dbReference type="Pfam" id="PF11767">
    <property type="entry name" value="SET_assoc"/>
    <property type="match status" value="1"/>
</dbReference>
<evidence type="ECO:0000256" key="14">
    <source>
        <dbReference type="ARBA" id="ARBA00047571"/>
    </source>
</evidence>
<dbReference type="EC" id="2.1.1.354" evidence="3"/>
<comment type="catalytic activity">
    <reaction evidence="16">
        <text>N(6),N(6)-dimethyl-L-lysyl(4)-[histone H3] + S-adenosyl-L-methionine = N(6),N(6),N(6)-trimethyl-L-lysyl(4)-[histone H3] + S-adenosyl-L-homocysteine + H(+)</text>
        <dbReference type="Rhea" id="RHEA:60272"/>
        <dbReference type="Rhea" id="RHEA-COMP:15537"/>
        <dbReference type="Rhea" id="RHEA-COMP:15540"/>
        <dbReference type="ChEBI" id="CHEBI:15378"/>
        <dbReference type="ChEBI" id="CHEBI:57856"/>
        <dbReference type="ChEBI" id="CHEBI:59789"/>
        <dbReference type="ChEBI" id="CHEBI:61961"/>
        <dbReference type="ChEBI" id="CHEBI:61976"/>
    </reaction>
</comment>
<name>E4UWS4_ARTGP</name>
<feature type="compositionally biased region" description="Pro residues" evidence="18">
    <location>
        <begin position="451"/>
        <end position="461"/>
    </location>
</feature>
<dbReference type="PIRSF" id="PIRSF037104">
    <property type="entry name" value="Histone_H3-K4_mtfrase_Set1_fun"/>
    <property type="match status" value="1"/>
</dbReference>
<dbReference type="SMART" id="SM00508">
    <property type="entry name" value="PostSET"/>
    <property type="match status" value="1"/>
</dbReference>
<feature type="region of interest" description="Disordered" evidence="18">
    <location>
        <begin position="427"/>
        <end position="509"/>
    </location>
</feature>
<evidence type="ECO:0000256" key="8">
    <source>
        <dbReference type="ARBA" id="ARBA00022691"/>
    </source>
</evidence>
<dbReference type="Pfam" id="PF11764">
    <property type="entry name" value="N-SET"/>
    <property type="match status" value="1"/>
</dbReference>
<feature type="compositionally biased region" description="Basic and acidic residues" evidence="18">
    <location>
        <begin position="214"/>
        <end position="223"/>
    </location>
</feature>
<feature type="region of interest" description="Disordered" evidence="18">
    <location>
        <begin position="777"/>
        <end position="839"/>
    </location>
</feature>
<dbReference type="InterPro" id="IPR035979">
    <property type="entry name" value="RBD_domain_sf"/>
</dbReference>
<evidence type="ECO:0000256" key="6">
    <source>
        <dbReference type="ARBA" id="ARBA00022603"/>
    </source>
</evidence>
<feature type="compositionally biased region" description="Low complexity" evidence="18">
    <location>
        <begin position="33"/>
        <end position="47"/>
    </location>
</feature>
<comment type="function">
    <text evidence="12">Catalytic component of the COMPASS (Set1C) complex that specifically mono-, di- and trimethylates histone H3 to form H3K4me1/2/3. Binds RNAs which might negatively affect its histone methyltransferase activity. COMPASS recognizes ubiquitinated H2B on one face of the nucleosome which stimulates the methylation of H3 on the opposing face.</text>
</comment>
<evidence type="ECO:0000313" key="21">
    <source>
        <dbReference type="EMBL" id="EFR01777.1"/>
    </source>
</evidence>
<evidence type="ECO:0000256" key="10">
    <source>
        <dbReference type="ARBA" id="ARBA00023242"/>
    </source>
</evidence>
<dbReference type="SMART" id="SM01291">
    <property type="entry name" value="N-SET"/>
    <property type="match status" value="1"/>
</dbReference>
<dbReference type="InterPro" id="IPR003616">
    <property type="entry name" value="Post-SET_dom"/>
</dbReference>
<comment type="subcellular location">
    <subcellularLocation>
        <location evidence="2">Chromosome</location>
    </subcellularLocation>
    <subcellularLocation>
        <location evidence="1">Nucleus</location>
    </subcellularLocation>
</comment>
<feature type="region of interest" description="Disordered" evidence="18">
    <location>
        <begin position="1"/>
        <end position="89"/>
    </location>
</feature>
<organism evidence="22">
    <name type="scientific">Arthroderma gypseum (strain ATCC MYA-4604 / CBS 118893)</name>
    <name type="common">Microsporum gypseum</name>
    <dbReference type="NCBI Taxonomy" id="535722"/>
    <lineage>
        <taxon>Eukaryota</taxon>
        <taxon>Fungi</taxon>
        <taxon>Dikarya</taxon>
        <taxon>Ascomycota</taxon>
        <taxon>Pezizomycotina</taxon>
        <taxon>Eurotiomycetes</taxon>
        <taxon>Eurotiomycetidae</taxon>
        <taxon>Onygenales</taxon>
        <taxon>Arthrodermataceae</taxon>
        <taxon>Nannizzia</taxon>
    </lineage>
</organism>
<dbReference type="InterPro" id="IPR017111">
    <property type="entry name" value="Set1_fungi"/>
</dbReference>
<dbReference type="GO" id="GO:0140999">
    <property type="term" value="F:histone H3K4 trimethyltransferase activity"/>
    <property type="evidence" value="ECO:0007669"/>
    <property type="project" value="UniProtKB-EC"/>
</dbReference>
<keyword evidence="8" id="KW-0949">S-adenosyl-L-methionine</keyword>
<feature type="domain" description="SET" evidence="19">
    <location>
        <begin position="1192"/>
        <end position="1309"/>
    </location>
</feature>
<feature type="compositionally biased region" description="Low complexity" evidence="18">
    <location>
        <begin position="427"/>
        <end position="440"/>
    </location>
</feature>
<evidence type="ECO:0000256" key="3">
    <source>
        <dbReference type="ARBA" id="ARBA00012182"/>
    </source>
</evidence>
<keyword evidence="7 21" id="KW-0808">Transferase</keyword>
<dbReference type="InterPro" id="IPR012677">
    <property type="entry name" value="Nucleotide-bd_a/b_plait_sf"/>
</dbReference>
<comment type="catalytic activity">
    <reaction evidence="15">
        <text>N(6)-methyl-L-lysyl(4)-[histone H3] + S-adenosyl-L-methionine = N(6),N(6)-dimethyl-L-lysyl(4)-[histone H3] + S-adenosyl-L-homocysteine + H(+)</text>
        <dbReference type="Rhea" id="RHEA:60268"/>
        <dbReference type="Rhea" id="RHEA-COMP:15540"/>
        <dbReference type="Rhea" id="RHEA-COMP:15543"/>
        <dbReference type="ChEBI" id="CHEBI:15378"/>
        <dbReference type="ChEBI" id="CHEBI:57856"/>
        <dbReference type="ChEBI" id="CHEBI:59789"/>
        <dbReference type="ChEBI" id="CHEBI:61929"/>
        <dbReference type="ChEBI" id="CHEBI:61976"/>
    </reaction>
</comment>
<dbReference type="STRING" id="535722.E4UWS4"/>
<sequence>MSRASAGFADFFPTAPSVLQKKRSSKALAGQESTSSSSRPKSRSAVSDFFAEEQHQHDQDQHGGGGASSTATSTADATPTAEQPETAITPIDSYYAAASSSSSSSTAAAAASTANGVGAARVGSSSSTATESSAAATTLNGMSTTYALTPLTNTDSSPPRKSGSPMLSSRLADSEQSTSSTSSSSAVEYEKNHAKAASRLPPPARGYKLLYDPDLDKKPPASKDKRRKPQYAPFGEGEAADAAAACMETEHSRSLPPADPRRAIPNYTRGAASKQKTKYRPAPYTLKPWAYDPATSIGPGPPTQIVVTGYDPLTTVAPISALFSSFGDIAEIDNRTDPTTGRFLGVCSITYKDSRSLRGGSPLTAAQSARRAYLECKKEQRIGTRRIRVELDRNSAACNRIVAKLIALQKQEQLAVFEQQQQQLQQQQQQQQQQNSTDAASGKKSDKSAAIPPPPPPPLLPTGPKADAEPSQSKVDNVPPPTAPKGPSGKSSLHPALQLQPPDGPRAAAKPVSLVEQTPILDQIKRDPYIFIAHCYVPVLSTTITHLERRLKLYDWKSVRCDNTGYYVLFENSRRGELECERCFRGCHMTALFTYVMNMECQQYGNPSYERSPSPERVKAEQREKSEKARLKRETELDVEEEKRLRAENVDPTTEVVAIAIRELRDKLLEDIKTRIAAPALYDFLDPDRHRAKRQKLGIADPQGIKKPAFYLDTALGESTTDSRNSPAPGSAQSKNVLALPRIRKARDFERNNSAFVDERRRRPTVRRREFRPLYHRLQQLHDEDDSDDEQQTSFTRDTEDQESRPLSRLSSEADNDEDENLRGSLVPSVSGFGDSGLDSAGIKDELDDLDREMLGEPGDYDHVSKKRKRLSLELLEMEKRRKKVDELFGVDTSHLSQEPDDDLSVIVDSQAQPLGKDKSKKPKKKTKKQLLEEKKALKLAELQAAADQGLVSKVDDISLAVTPVEGEIDIEGKEEEEEEEEEDAYVKPEVEWGLSTTEPKPTVEDDEGIVLDLDGWQNLVKDTEDLRFLREALQSTSLSSIPDTPIANITAWAWNQKQIKAINSHGARGPVHSEIKIEGYYVPNPTGSARTDGRKRILESEKSKYLPHRIKVQKAREEREALAKNDPAAADAAARVIATKTISKSTLTSSRSNRVNNRRLVADINAQKQALPTQSGEGDVLRFNQLKKRKKPVRFARSAIHNWGLYAEENITANDMIIEYVGEKVRQQVADMRERRYLKSGIGSSYLFRIDENTVIDATKHGGIARFINHSCTPNCTAKIIKVDGSKRIVIYALRDIERDEELTYDYKFEREWDSDDRIPCLCGSTGCKGFLN</sequence>
<evidence type="ECO:0000256" key="16">
    <source>
        <dbReference type="ARBA" id="ARBA00049129"/>
    </source>
</evidence>
<dbReference type="SUPFAM" id="SSF82199">
    <property type="entry name" value="SET domain"/>
    <property type="match status" value="1"/>
</dbReference>
<keyword evidence="9" id="KW-0156">Chromatin regulator</keyword>
<dbReference type="PROSITE" id="PS50280">
    <property type="entry name" value="SET"/>
    <property type="match status" value="1"/>
</dbReference>
<evidence type="ECO:0000259" key="20">
    <source>
        <dbReference type="PROSITE" id="PS50868"/>
    </source>
</evidence>
<evidence type="ECO:0000256" key="5">
    <source>
        <dbReference type="ARBA" id="ARBA00022454"/>
    </source>
</evidence>
<dbReference type="InterPro" id="IPR044570">
    <property type="entry name" value="Set1-like"/>
</dbReference>
<keyword evidence="6 21" id="KW-0489">Methyltransferase</keyword>
<feature type="compositionally biased region" description="Polar residues" evidence="18">
    <location>
        <begin position="718"/>
        <end position="736"/>
    </location>
</feature>
<dbReference type="Gene3D" id="2.170.270.10">
    <property type="entry name" value="SET domain"/>
    <property type="match status" value="1"/>
</dbReference>
<dbReference type="InParanoid" id="E4UWS4"/>
<dbReference type="InterPro" id="IPR001214">
    <property type="entry name" value="SET_dom"/>
</dbReference>
<dbReference type="GO" id="GO:0048188">
    <property type="term" value="C:Set1C/COMPASS complex"/>
    <property type="evidence" value="ECO:0007669"/>
    <property type="project" value="InterPro"/>
</dbReference>
<feature type="compositionally biased region" description="Polar residues" evidence="18">
    <location>
        <begin position="147"/>
        <end position="159"/>
    </location>
</feature>
<dbReference type="GeneID" id="10027456"/>
<dbReference type="Proteomes" id="UP000002669">
    <property type="component" value="Unassembled WGS sequence"/>
</dbReference>
<feature type="region of interest" description="Disordered" evidence="18">
    <location>
        <begin position="147"/>
        <end position="279"/>
    </location>
</feature>
<dbReference type="InterPro" id="IPR024636">
    <property type="entry name" value="SET_assoc"/>
</dbReference>
<keyword evidence="17" id="KW-0175">Coiled coil</keyword>
<feature type="region of interest" description="Disordered" evidence="18">
    <location>
        <begin position="606"/>
        <end position="635"/>
    </location>
</feature>
<dbReference type="VEuPathDB" id="FungiDB:MGYG_04780"/>
<dbReference type="PROSITE" id="PS50868">
    <property type="entry name" value="POST_SET"/>
    <property type="match status" value="1"/>
</dbReference>
<feature type="region of interest" description="Disordered" evidence="18">
    <location>
        <begin position="718"/>
        <end position="739"/>
    </location>
</feature>
<dbReference type="InterPro" id="IPR046341">
    <property type="entry name" value="SET_dom_sf"/>
</dbReference>
<dbReference type="EMBL" id="DS989825">
    <property type="protein sequence ID" value="EFR01777.1"/>
    <property type="molecule type" value="Genomic_DNA"/>
</dbReference>
<dbReference type="RefSeq" id="XP_003172188.1">
    <property type="nucleotide sequence ID" value="XM_003172140.1"/>
</dbReference>
<dbReference type="GO" id="GO:0003676">
    <property type="term" value="F:nucleic acid binding"/>
    <property type="evidence" value="ECO:0007669"/>
    <property type="project" value="InterPro"/>
</dbReference>
<accession>E4UWS4</accession>
<comment type="catalytic activity">
    <reaction evidence="14">
        <text>L-lysyl(4)-[histone H3] + 3 S-adenosyl-L-methionine = N(6),N(6),N(6)-trimethyl-L-lysyl(4)-[histone H3] + 3 S-adenosyl-L-homocysteine + 3 H(+)</text>
        <dbReference type="Rhea" id="RHEA:60260"/>
        <dbReference type="Rhea" id="RHEA-COMP:15537"/>
        <dbReference type="Rhea" id="RHEA-COMP:15547"/>
        <dbReference type="ChEBI" id="CHEBI:15378"/>
        <dbReference type="ChEBI" id="CHEBI:29969"/>
        <dbReference type="ChEBI" id="CHEBI:57856"/>
        <dbReference type="ChEBI" id="CHEBI:59789"/>
        <dbReference type="ChEBI" id="CHEBI:61961"/>
        <dbReference type="EC" id="2.1.1.354"/>
    </reaction>
</comment>
<comment type="subunit">
    <text evidence="13">Component of the Set1C/COMPASS complex.</text>
</comment>
<dbReference type="Gene3D" id="3.30.70.330">
    <property type="match status" value="1"/>
</dbReference>
<dbReference type="CDD" id="cd20072">
    <property type="entry name" value="SET_SET1"/>
    <property type="match status" value="1"/>
</dbReference>
<feature type="coiled-coil region" evidence="17">
    <location>
        <begin position="861"/>
        <end position="888"/>
    </location>
</feature>
<keyword evidence="10" id="KW-0539">Nucleus</keyword>
<feature type="compositionally biased region" description="Basic and acidic residues" evidence="18">
    <location>
        <begin position="613"/>
        <end position="635"/>
    </location>
</feature>
<dbReference type="PANTHER" id="PTHR45814">
    <property type="entry name" value="HISTONE-LYSINE N-METHYLTRANSFERASE SETD1"/>
    <property type="match status" value="1"/>
</dbReference>
<feature type="compositionally biased region" description="Low complexity" evidence="18">
    <location>
        <begin position="68"/>
        <end position="81"/>
    </location>
</feature>
<evidence type="ECO:0000256" key="13">
    <source>
        <dbReference type="ARBA" id="ARBA00044515"/>
    </source>
</evidence>
<evidence type="ECO:0000256" key="7">
    <source>
        <dbReference type="ARBA" id="ARBA00022679"/>
    </source>
</evidence>
<dbReference type="OrthoDB" id="308383at2759"/>
<evidence type="ECO:0000256" key="15">
    <source>
        <dbReference type="ARBA" id="ARBA00047583"/>
    </source>
</evidence>
<evidence type="ECO:0000256" key="17">
    <source>
        <dbReference type="SAM" id="Coils"/>
    </source>
</evidence>
<evidence type="ECO:0000256" key="11">
    <source>
        <dbReference type="ARBA" id="ARBA00030093"/>
    </source>
</evidence>
<dbReference type="InterPro" id="IPR024657">
    <property type="entry name" value="COMPASS_Set1_N-SET"/>
</dbReference>
<dbReference type="GO" id="GO:0005694">
    <property type="term" value="C:chromosome"/>
    <property type="evidence" value="ECO:0007669"/>
    <property type="project" value="UniProtKB-SubCell"/>
</dbReference>
<feature type="domain" description="Post-SET" evidence="20">
    <location>
        <begin position="1318"/>
        <end position="1334"/>
    </location>
</feature>
<keyword evidence="5" id="KW-0158">Chromosome</keyword>
<dbReference type="eggNOG" id="KOG1080">
    <property type="taxonomic scope" value="Eukaryota"/>
</dbReference>
<dbReference type="OMA" id="CHMTALF"/>
<gene>
    <name evidence="21" type="ORF">MGYG_04780</name>
</gene>
<evidence type="ECO:0000256" key="4">
    <source>
        <dbReference type="ARBA" id="ARBA00015839"/>
    </source>
</evidence>
<proteinExistence type="predicted"/>
<keyword evidence="22" id="KW-1185">Reference proteome</keyword>
<evidence type="ECO:0000256" key="1">
    <source>
        <dbReference type="ARBA" id="ARBA00004123"/>
    </source>
</evidence>
<evidence type="ECO:0000256" key="9">
    <source>
        <dbReference type="ARBA" id="ARBA00022853"/>
    </source>
</evidence>
<dbReference type="PROSITE" id="PS51572">
    <property type="entry name" value="SAM_MT43_1"/>
    <property type="match status" value="1"/>
</dbReference>